<feature type="region of interest" description="Disordered" evidence="1">
    <location>
        <begin position="14"/>
        <end position="48"/>
    </location>
</feature>
<accession>A0A5B0MXW2</accession>
<sequence>MIAMDNGSECVEGRAFVDDDVDPDEVCLDKADSPPTDHELEDEKAESLADQNQKTLMQLLTDLYEFHPPHTSSIPIYTRGKTYRKLDKAANNKSKTDESTDPKNEQELDFGLNWEFVLGVASSTTFDIKESARPLPTPPHLPSSKSPTMPPLLIKGLLDPPM</sequence>
<dbReference type="EMBL" id="VSWC01000131">
    <property type="protein sequence ID" value="KAA1080974.1"/>
    <property type="molecule type" value="Genomic_DNA"/>
</dbReference>
<evidence type="ECO:0000313" key="2">
    <source>
        <dbReference type="EMBL" id="KAA1080974.1"/>
    </source>
</evidence>
<reference evidence="2 3" key="1">
    <citation type="submission" date="2019-05" db="EMBL/GenBank/DDBJ databases">
        <title>Emergence of the Ug99 lineage of the wheat stem rust pathogen through somatic hybridization.</title>
        <authorList>
            <person name="Li F."/>
            <person name="Upadhyaya N.M."/>
            <person name="Sperschneider J."/>
            <person name="Matny O."/>
            <person name="Nguyen-Phuc H."/>
            <person name="Mago R."/>
            <person name="Raley C."/>
            <person name="Miller M.E."/>
            <person name="Silverstein K.A.T."/>
            <person name="Henningsen E."/>
            <person name="Hirsch C.D."/>
            <person name="Visser B."/>
            <person name="Pretorius Z.A."/>
            <person name="Steffenson B.J."/>
            <person name="Schwessinger B."/>
            <person name="Dodds P.N."/>
            <person name="Figueroa M."/>
        </authorList>
    </citation>
    <scope>NUCLEOTIDE SEQUENCE [LARGE SCALE GENOMIC DNA]</scope>
    <source>
        <strain evidence="2">21-0</strain>
    </source>
</reference>
<keyword evidence="3" id="KW-1185">Reference proteome</keyword>
<dbReference type="AlphaFoldDB" id="A0A5B0MXW2"/>
<name>A0A5B0MXW2_PUCGR</name>
<evidence type="ECO:0000313" key="3">
    <source>
        <dbReference type="Proteomes" id="UP000324748"/>
    </source>
</evidence>
<protein>
    <submittedName>
        <fullName evidence="2">Uncharacterized protein</fullName>
    </submittedName>
</protein>
<feature type="region of interest" description="Disordered" evidence="1">
    <location>
        <begin position="129"/>
        <end position="162"/>
    </location>
</feature>
<dbReference type="Proteomes" id="UP000324748">
    <property type="component" value="Unassembled WGS sequence"/>
</dbReference>
<dbReference type="OrthoDB" id="2498953at2759"/>
<gene>
    <name evidence="2" type="ORF">PGT21_026604</name>
</gene>
<feature type="compositionally biased region" description="Basic and acidic residues" evidence="1">
    <location>
        <begin position="27"/>
        <end position="38"/>
    </location>
</feature>
<evidence type="ECO:0000256" key="1">
    <source>
        <dbReference type="SAM" id="MobiDB-lite"/>
    </source>
</evidence>
<organism evidence="2 3">
    <name type="scientific">Puccinia graminis f. sp. tritici</name>
    <dbReference type="NCBI Taxonomy" id="56615"/>
    <lineage>
        <taxon>Eukaryota</taxon>
        <taxon>Fungi</taxon>
        <taxon>Dikarya</taxon>
        <taxon>Basidiomycota</taxon>
        <taxon>Pucciniomycotina</taxon>
        <taxon>Pucciniomycetes</taxon>
        <taxon>Pucciniales</taxon>
        <taxon>Pucciniaceae</taxon>
        <taxon>Puccinia</taxon>
    </lineage>
</organism>
<feature type="region of interest" description="Disordered" evidence="1">
    <location>
        <begin position="87"/>
        <end position="106"/>
    </location>
</feature>
<proteinExistence type="predicted"/>
<comment type="caution">
    <text evidence="2">The sequence shown here is derived from an EMBL/GenBank/DDBJ whole genome shotgun (WGS) entry which is preliminary data.</text>
</comment>